<keyword evidence="3" id="KW-1185">Reference proteome</keyword>
<accession>A0AAV0MX55</accession>
<dbReference type="Proteomes" id="UP001154282">
    <property type="component" value="Unassembled WGS sequence"/>
</dbReference>
<sequence>MPAPTCSASSLAAASQKPAVHLLPSAAAAVSALFLNYLHNRPAWQPVPRRQRFQRIRPPHGVGDDRLRIGGGGGGGTVRHLESQ</sequence>
<name>A0AAV0MX55_9ROSI</name>
<comment type="caution">
    <text evidence="2">The sequence shown here is derived from an EMBL/GenBank/DDBJ whole genome shotgun (WGS) entry which is preliminary data.</text>
</comment>
<evidence type="ECO:0000256" key="1">
    <source>
        <dbReference type="SAM" id="MobiDB-lite"/>
    </source>
</evidence>
<feature type="region of interest" description="Disordered" evidence="1">
    <location>
        <begin position="56"/>
        <end position="84"/>
    </location>
</feature>
<proteinExistence type="predicted"/>
<evidence type="ECO:0000313" key="3">
    <source>
        <dbReference type="Proteomes" id="UP001154282"/>
    </source>
</evidence>
<reference evidence="2" key="1">
    <citation type="submission" date="2022-08" db="EMBL/GenBank/DDBJ databases">
        <authorList>
            <person name="Gutierrez-Valencia J."/>
        </authorList>
    </citation>
    <scope>NUCLEOTIDE SEQUENCE</scope>
</reference>
<evidence type="ECO:0000313" key="2">
    <source>
        <dbReference type="EMBL" id="CAI0450786.1"/>
    </source>
</evidence>
<dbReference type="EMBL" id="CAMGYJ010000007">
    <property type="protein sequence ID" value="CAI0450786.1"/>
    <property type="molecule type" value="Genomic_DNA"/>
</dbReference>
<protein>
    <submittedName>
        <fullName evidence="2">Uncharacterized protein</fullName>
    </submittedName>
</protein>
<dbReference type="AlphaFoldDB" id="A0AAV0MX55"/>
<gene>
    <name evidence="2" type="ORF">LITE_LOCUS30643</name>
</gene>
<organism evidence="2 3">
    <name type="scientific">Linum tenue</name>
    <dbReference type="NCBI Taxonomy" id="586396"/>
    <lineage>
        <taxon>Eukaryota</taxon>
        <taxon>Viridiplantae</taxon>
        <taxon>Streptophyta</taxon>
        <taxon>Embryophyta</taxon>
        <taxon>Tracheophyta</taxon>
        <taxon>Spermatophyta</taxon>
        <taxon>Magnoliopsida</taxon>
        <taxon>eudicotyledons</taxon>
        <taxon>Gunneridae</taxon>
        <taxon>Pentapetalae</taxon>
        <taxon>rosids</taxon>
        <taxon>fabids</taxon>
        <taxon>Malpighiales</taxon>
        <taxon>Linaceae</taxon>
        <taxon>Linum</taxon>
    </lineage>
</organism>